<evidence type="ECO:0000256" key="2">
    <source>
        <dbReference type="SAM" id="SignalP"/>
    </source>
</evidence>
<protein>
    <submittedName>
        <fullName evidence="3">Uncharacterized protein</fullName>
    </submittedName>
</protein>
<organism evidence="3 4">
    <name type="scientific">Ephemerocybe angulata</name>
    <dbReference type="NCBI Taxonomy" id="980116"/>
    <lineage>
        <taxon>Eukaryota</taxon>
        <taxon>Fungi</taxon>
        <taxon>Dikarya</taxon>
        <taxon>Basidiomycota</taxon>
        <taxon>Agaricomycotina</taxon>
        <taxon>Agaricomycetes</taxon>
        <taxon>Agaricomycetidae</taxon>
        <taxon>Agaricales</taxon>
        <taxon>Agaricineae</taxon>
        <taxon>Psathyrellaceae</taxon>
        <taxon>Ephemerocybe</taxon>
    </lineage>
</organism>
<keyword evidence="1" id="KW-1133">Transmembrane helix</keyword>
<gene>
    <name evidence="3" type="ORF">D9611_010141</name>
</gene>
<feature type="chain" id="PRO_5034568232" evidence="2">
    <location>
        <begin position="21"/>
        <end position="169"/>
    </location>
</feature>
<comment type="caution">
    <text evidence="3">The sequence shown here is derived from an EMBL/GenBank/DDBJ whole genome shotgun (WGS) entry which is preliminary data.</text>
</comment>
<proteinExistence type="predicted"/>
<feature type="signal peptide" evidence="2">
    <location>
        <begin position="1"/>
        <end position="20"/>
    </location>
</feature>
<reference evidence="3 4" key="1">
    <citation type="journal article" date="2020" name="ISME J.">
        <title>Uncovering the hidden diversity of litter-decomposition mechanisms in mushroom-forming fungi.</title>
        <authorList>
            <person name="Floudas D."/>
            <person name="Bentzer J."/>
            <person name="Ahren D."/>
            <person name="Johansson T."/>
            <person name="Persson P."/>
            <person name="Tunlid A."/>
        </authorList>
    </citation>
    <scope>NUCLEOTIDE SEQUENCE [LARGE SCALE GENOMIC DNA]</scope>
    <source>
        <strain evidence="3 4">CBS 175.51</strain>
    </source>
</reference>
<feature type="transmembrane region" description="Helical" evidence="1">
    <location>
        <begin position="44"/>
        <end position="61"/>
    </location>
</feature>
<keyword evidence="4" id="KW-1185">Reference proteome</keyword>
<dbReference type="EMBL" id="JAACJK010000223">
    <property type="protein sequence ID" value="KAF5313674.1"/>
    <property type="molecule type" value="Genomic_DNA"/>
</dbReference>
<dbReference type="Proteomes" id="UP000541558">
    <property type="component" value="Unassembled WGS sequence"/>
</dbReference>
<dbReference type="AlphaFoldDB" id="A0A8H5AZD3"/>
<evidence type="ECO:0000313" key="3">
    <source>
        <dbReference type="EMBL" id="KAF5313674.1"/>
    </source>
</evidence>
<keyword evidence="1" id="KW-0812">Transmembrane</keyword>
<name>A0A8H5AZD3_9AGAR</name>
<sequence>MVFITKNVAVAALLVAPVIAAPFSQTLDLERRGDFELEERGAGTGMIFGAAGALTIAGLWGKMKTHFGGKKDDAPAAPAPPAEARDFVGGELEERGAVTNIAVGAGAALVLKHFLEKFHHHEGGDGKGGDAPPVGARDLVDFIYAREVLNRARALERRNALEDMIDELD</sequence>
<evidence type="ECO:0000313" key="4">
    <source>
        <dbReference type="Proteomes" id="UP000541558"/>
    </source>
</evidence>
<keyword evidence="2" id="KW-0732">Signal</keyword>
<keyword evidence="1" id="KW-0472">Membrane</keyword>
<evidence type="ECO:0000256" key="1">
    <source>
        <dbReference type="SAM" id="Phobius"/>
    </source>
</evidence>
<accession>A0A8H5AZD3</accession>